<evidence type="ECO:0000313" key="1">
    <source>
        <dbReference type="EMBL" id="MDI1431378.1"/>
    </source>
</evidence>
<name>A0ABT6NSS9_9BACT</name>
<gene>
    <name evidence="1" type="ORF">QHF89_17920</name>
</gene>
<proteinExistence type="predicted"/>
<comment type="caution">
    <text evidence="1">The sequence shown here is derived from an EMBL/GenBank/DDBJ whole genome shotgun (WGS) entry which is preliminary data.</text>
</comment>
<dbReference type="Proteomes" id="UP001160301">
    <property type="component" value="Unassembled WGS sequence"/>
</dbReference>
<evidence type="ECO:0000313" key="2">
    <source>
        <dbReference type="Proteomes" id="UP001160301"/>
    </source>
</evidence>
<dbReference type="EMBL" id="JARZHI010000014">
    <property type="protein sequence ID" value="MDI1431378.1"/>
    <property type="molecule type" value="Genomic_DNA"/>
</dbReference>
<protein>
    <submittedName>
        <fullName evidence="1">Uncharacterized protein</fullName>
    </submittedName>
</protein>
<keyword evidence="2" id="KW-1185">Reference proteome</keyword>
<dbReference type="RefSeq" id="WP_136970737.1">
    <property type="nucleotide sequence ID" value="NZ_JARZHI010000014.1"/>
</dbReference>
<reference evidence="1 2" key="1">
    <citation type="submission" date="2023-04" db="EMBL/GenBank/DDBJ databases">
        <title>The genome sequence of Polyangium sorediatum DSM14670.</title>
        <authorList>
            <person name="Zhang X."/>
        </authorList>
    </citation>
    <scope>NUCLEOTIDE SEQUENCE [LARGE SCALE GENOMIC DNA]</scope>
    <source>
        <strain evidence="1 2">DSM 14670</strain>
    </source>
</reference>
<sequence>MAAKNDTRSRVRMFLVAGAIVVAGLTGIAIRTSIEDSHASVRAEIARDIEDAFRRVEDIDAVRRIAFKEIVEGRTPVHTSQPCEADAAVSAWSSWSSFSSTPTSFDDAVKFSRAWEHISSFQGLGVVTTEETTGPFIGPRSSHALANLKTIREWDAMTSAGTPWMTAERARNRVRELSGVSAWDFDATLLISKVSWPKWLDGERWDLGMLEGTLWVWSYKERRFVCAAPTKVQGVTIAHLSREAGETYGGPTMLLDALRMRAVALGMQSLRGVVALAQ</sequence>
<accession>A0ABT6NSS9</accession>
<organism evidence="1 2">
    <name type="scientific">Polyangium sorediatum</name>
    <dbReference type="NCBI Taxonomy" id="889274"/>
    <lineage>
        <taxon>Bacteria</taxon>
        <taxon>Pseudomonadati</taxon>
        <taxon>Myxococcota</taxon>
        <taxon>Polyangia</taxon>
        <taxon>Polyangiales</taxon>
        <taxon>Polyangiaceae</taxon>
        <taxon>Polyangium</taxon>
    </lineage>
</organism>